<dbReference type="Gene3D" id="1.20.120.450">
    <property type="entry name" value="dinb family like domain"/>
    <property type="match status" value="1"/>
</dbReference>
<dbReference type="RefSeq" id="WP_081151193.1">
    <property type="nucleotide sequence ID" value="NZ_LVYD01000058.1"/>
</dbReference>
<protein>
    <recommendedName>
        <fullName evidence="1">DinB-like domain-containing protein</fullName>
    </recommendedName>
</protein>
<evidence type="ECO:0000259" key="1">
    <source>
        <dbReference type="Pfam" id="PF12867"/>
    </source>
</evidence>
<dbReference type="Proteomes" id="UP000192796">
    <property type="component" value="Unassembled WGS sequence"/>
</dbReference>
<evidence type="ECO:0000313" key="3">
    <source>
        <dbReference type="Proteomes" id="UP000192796"/>
    </source>
</evidence>
<dbReference type="STRING" id="1703345.A3860_04750"/>
<comment type="caution">
    <text evidence="2">The sequence shown here is derived from an EMBL/GenBank/DDBJ whole genome shotgun (WGS) entry which is preliminary data.</text>
</comment>
<dbReference type="EMBL" id="LVYD01000058">
    <property type="protein sequence ID" value="OQP61032.1"/>
    <property type="molecule type" value="Genomic_DNA"/>
</dbReference>
<dbReference type="SUPFAM" id="SSF109854">
    <property type="entry name" value="DinB/YfiT-like putative metalloenzymes"/>
    <property type="match status" value="1"/>
</dbReference>
<evidence type="ECO:0000313" key="2">
    <source>
        <dbReference type="EMBL" id="OQP61032.1"/>
    </source>
</evidence>
<gene>
    <name evidence="2" type="ORF">A3860_04750</name>
</gene>
<sequence>MNLQTALIQLKKHIQEVPERFRQMPLDTILQKPAPGKWSKQEILGHLTDSAINNLKRFTDTQYFPQPYQVIRYNQDELVVINGYQQLPLDHLLKLWSALNEQVHYVVSHIAAEKLAYIIITPAGDTHTLEWLAIDYVEHMEHHLKQIFGS</sequence>
<reference evidence="2 3" key="1">
    <citation type="submission" date="2016-03" db="EMBL/GenBank/DDBJ databases">
        <title>Niastella vici sp. nov., isolated from farmland soil.</title>
        <authorList>
            <person name="Chen L."/>
            <person name="Wang D."/>
            <person name="Yang S."/>
            <person name="Wang G."/>
        </authorList>
    </citation>
    <scope>NUCLEOTIDE SEQUENCE [LARGE SCALE GENOMIC DNA]</scope>
    <source>
        <strain evidence="2 3">DJ57</strain>
    </source>
</reference>
<dbReference type="AlphaFoldDB" id="A0A1V9FRR0"/>
<dbReference type="InterPro" id="IPR024775">
    <property type="entry name" value="DinB-like"/>
</dbReference>
<dbReference type="InterPro" id="IPR034660">
    <property type="entry name" value="DinB/YfiT-like"/>
</dbReference>
<feature type="domain" description="DinB-like" evidence="1">
    <location>
        <begin position="9"/>
        <end position="147"/>
    </location>
</feature>
<proteinExistence type="predicted"/>
<keyword evidence="3" id="KW-1185">Reference proteome</keyword>
<organism evidence="2 3">
    <name type="scientific">Niastella vici</name>
    <dbReference type="NCBI Taxonomy" id="1703345"/>
    <lineage>
        <taxon>Bacteria</taxon>
        <taxon>Pseudomonadati</taxon>
        <taxon>Bacteroidota</taxon>
        <taxon>Chitinophagia</taxon>
        <taxon>Chitinophagales</taxon>
        <taxon>Chitinophagaceae</taxon>
        <taxon>Niastella</taxon>
    </lineage>
</organism>
<dbReference type="Pfam" id="PF12867">
    <property type="entry name" value="DinB_2"/>
    <property type="match status" value="1"/>
</dbReference>
<name>A0A1V9FRR0_9BACT</name>
<dbReference type="OrthoDB" id="9793216at2"/>
<accession>A0A1V9FRR0</accession>